<dbReference type="InterPro" id="IPR036890">
    <property type="entry name" value="HATPase_C_sf"/>
</dbReference>
<evidence type="ECO:0000256" key="7">
    <source>
        <dbReference type="ARBA" id="ARBA00022840"/>
    </source>
</evidence>
<evidence type="ECO:0000256" key="8">
    <source>
        <dbReference type="ARBA" id="ARBA00023012"/>
    </source>
</evidence>
<evidence type="ECO:0000259" key="10">
    <source>
        <dbReference type="Pfam" id="PF07730"/>
    </source>
</evidence>
<feature type="transmembrane region" description="Helical" evidence="9">
    <location>
        <begin position="131"/>
        <end position="149"/>
    </location>
</feature>
<dbReference type="Proteomes" id="UP001236014">
    <property type="component" value="Chromosome"/>
</dbReference>
<dbReference type="CDD" id="cd16917">
    <property type="entry name" value="HATPase_UhpB-NarQ-NarX-like"/>
    <property type="match status" value="1"/>
</dbReference>
<organism evidence="11 12">
    <name type="scientific">Amycolatopsis carbonis</name>
    <dbReference type="NCBI Taxonomy" id="715471"/>
    <lineage>
        <taxon>Bacteria</taxon>
        <taxon>Bacillati</taxon>
        <taxon>Actinomycetota</taxon>
        <taxon>Actinomycetes</taxon>
        <taxon>Pseudonocardiales</taxon>
        <taxon>Pseudonocardiaceae</taxon>
        <taxon>Amycolatopsis</taxon>
    </lineage>
</organism>
<keyword evidence="4" id="KW-0808">Transferase</keyword>
<dbReference type="RefSeq" id="WP_285969156.1">
    <property type="nucleotide sequence ID" value="NZ_CP127294.1"/>
</dbReference>
<proteinExistence type="predicted"/>
<evidence type="ECO:0000256" key="5">
    <source>
        <dbReference type="ARBA" id="ARBA00022741"/>
    </source>
</evidence>
<dbReference type="Gene3D" id="3.30.565.10">
    <property type="entry name" value="Histidine kinase-like ATPase, C-terminal domain"/>
    <property type="match status" value="1"/>
</dbReference>
<dbReference type="GO" id="GO:0016020">
    <property type="term" value="C:membrane"/>
    <property type="evidence" value="ECO:0007669"/>
    <property type="project" value="InterPro"/>
</dbReference>
<dbReference type="Gene3D" id="1.20.5.1930">
    <property type="match status" value="1"/>
</dbReference>
<keyword evidence="3" id="KW-0597">Phosphoprotein</keyword>
<keyword evidence="9" id="KW-1133">Transmembrane helix</keyword>
<evidence type="ECO:0000313" key="11">
    <source>
        <dbReference type="EMBL" id="WIX78439.1"/>
    </source>
</evidence>
<dbReference type="GO" id="GO:0005524">
    <property type="term" value="F:ATP binding"/>
    <property type="evidence" value="ECO:0007669"/>
    <property type="project" value="UniProtKB-KW"/>
</dbReference>
<dbReference type="EMBL" id="CP127294">
    <property type="protein sequence ID" value="WIX78439.1"/>
    <property type="molecule type" value="Genomic_DNA"/>
</dbReference>
<feature type="transmembrane region" description="Helical" evidence="9">
    <location>
        <begin position="63"/>
        <end position="83"/>
    </location>
</feature>
<gene>
    <name evidence="11" type="ORF">QRX50_45010</name>
</gene>
<dbReference type="PANTHER" id="PTHR24421">
    <property type="entry name" value="NITRATE/NITRITE SENSOR PROTEIN NARX-RELATED"/>
    <property type="match status" value="1"/>
</dbReference>
<evidence type="ECO:0000256" key="2">
    <source>
        <dbReference type="ARBA" id="ARBA00012438"/>
    </source>
</evidence>
<dbReference type="SUPFAM" id="SSF55874">
    <property type="entry name" value="ATPase domain of HSP90 chaperone/DNA topoisomerase II/histidine kinase"/>
    <property type="match status" value="1"/>
</dbReference>
<dbReference type="InterPro" id="IPR050482">
    <property type="entry name" value="Sensor_HK_TwoCompSys"/>
</dbReference>
<feature type="transmembrane region" description="Helical" evidence="9">
    <location>
        <begin position="20"/>
        <end position="43"/>
    </location>
</feature>
<feature type="domain" description="Signal transduction histidine kinase subgroup 3 dimerisation and phosphoacceptor" evidence="10">
    <location>
        <begin position="183"/>
        <end position="250"/>
    </location>
</feature>
<keyword evidence="12" id="KW-1185">Reference proteome</keyword>
<keyword evidence="5" id="KW-0547">Nucleotide-binding</keyword>
<dbReference type="Pfam" id="PF07730">
    <property type="entry name" value="HisKA_3"/>
    <property type="match status" value="1"/>
</dbReference>
<feature type="transmembrane region" description="Helical" evidence="9">
    <location>
        <begin position="104"/>
        <end position="125"/>
    </location>
</feature>
<dbReference type="AlphaFoldDB" id="A0A9Y2IFC8"/>
<evidence type="ECO:0000313" key="12">
    <source>
        <dbReference type="Proteomes" id="UP001236014"/>
    </source>
</evidence>
<accession>A0A9Y2IFC8</accession>
<evidence type="ECO:0000256" key="1">
    <source>
        <dbReference type="ARBA" id="ARBA00000085"/>
    </source>
</evidence>
<dbReference type="EC" id="2.7.13.3" evidence="2"/>
<evidence type="ECO:0000256" key="3">
    <source>
        <dbReference type="ARBA" id="ARBA00022553"/>
    </source>
</evidence>
<evidence type="ECO:0000256" key="4">
    <source>
        <dbReference type="ARBA" id="ARBA00022679"/>
    </source>
</evidence>
<protein>
    <recommendedName>
        <fullName evidence="2">histidine kinase</fullName>
        <ecNumber evidence="2">2.7.13.3</ecNumber>
    </recommendedName>
</protein>
<sequence length="376" mass="40114">MTTTTTGNRWRLGAPDWVRWGFVAFPLIISIPYLTGWWAWALFGVTLVASAPLLPAAPGSRPAWVLPAAMPVVVAAAGALWVLDPNSWMSVAMFSTTFYTLRTFGRALTAVVLVSSAVAIVAWAVVHRLDWLNALALFAILIVMVLLAASRRDRAARLEQTELALARAQTATEEHARAAALAERARIAREVHDVLAHSLAGLALNLQGARLMLVRDGASPEAVAQIERAQKLASDGLSEARKAVAALREDAVPAQRAVADLLAGYRLDTGARADLVVAGEPRDLDAGVTTALVRAVQEALSNTRKHAPGVDVDVTLAFAESHVELTVLDRQGRRPPDAPTAGYGLRGMAERVALLEGKLDSGPGEDGWRIHLTVPA</sequence>
<keyword evidence="9" id="KW-0812">Transmembrane</keyword>
<evidence type="ECO:0000256" key="9">
    <source>
        <dbReference type="SAM" id="Phobius"/>
    </source>
</evidence>
<name>A0A9Y2IFC8_9PSEU</name>
<keyword evidence="6 11" id="KW-0418">Kinase</keyword>
<keyword evidence="8" id="KW-0902">Two-component regulatory system</keyword>
<keyword evidence="9" id="KW-0472">Membrane</keyword>
<dbReference type="PANTHER" id="PTHR24421:SF10">
    <property type="entry name" value="NITRATE_NITRITE SENSOR PROTEIN NARQ"/>
    <property type="match status" value="1"/>
</dbReference>
<dbReference type="GO" id="GO:0000155">
    <property type="term" value="F:phosphorelay sensor kinase activity"/>
    <property type="evidence" value="ECO:0007669"/>
    <property type="project" value="InterPro"/>
</dbReference>
<comment type="catalytic activity">
    <reaction evidence="1">
        <text>ATP + protein L-histidine = ADP + protein N-phospho-L-histidine.</text>
        <dbReference type="EC" id="2.7.13.3"/>
    </reaction>
</comment>
<reference evidence="11 12" key="1">
    <citation type="submission" date="2023-06" db="EMBL/GenBank/DDBJ databases">
        <authorList>
            <person name="Oyuntsetseg B."/>
            <person name="Kim S.B."/>
        </authorList>
    </citation>
    <scope>NUCLEOTIDE SEQUENCE [LARGE SCALE GENOMIC DNA]</scope>
    <source>
        <strain evidence="11 12">2-15</strain>
    </source>
</reference>
<dbReference type="KEGG" id="acab:QRX50_45010"/>
<dbReference type="InterPro" id="IPR011712">
    <property type="entry name" value="Sig_transdc_His_kin_sub3_dim/P"/>
</dbReference>
<keyword evidence="7" id="KW-0067">ATP-binding</keyword>
<dbReference type="GO" id="GO:0046983">
    <property type="term" value="F:protein dimerization activity"/>
    <property type="evidence" value="ECO:0007669"/>
    <property type="project" value="InterPro"/>
</dbReference>
<evidence type="ECO:0000256" key="6">
    <source>
        <dbReference type="ARBA" id="ARBA00022777"/>
    </source>
</evidence>